<dbReference type="Pfam" id="PF03880">
    <property type="entry name" value="DbpA"/>
    <property type="match status" value="1"/>
</dbReference>
<dbReference type="GO" id="GO:0016787">
    <property type="term" value="F:hydrolase activity"/>
    <property type="evidence" value="ECO:0007669"/>
    <property type="project" value="UniProtKB-KW"/>
</dbReference>
<dbReference type="CDD" id="cd12252">
    <property type="entry name" value="RRM_DbpA"/>
    <property type="match status" value="1"/>
</dbReference>
<dbReference type="InterPro" id="IPR027417">
    <property type="entry name" value="P-loop_NTPase"/>
</dbReference>
<dbReference type="InterPro" id="IPR050547">
    <property type="entry name" value="DEAD_box_RNA_helicases"/>
</dbReference>
<dbReference type="InterPro" id="IPR012677">
    <property type="entry name" value="Nucleotide-bd_a/b_plait_sf"/>
</dbReference>
<feature type="domain" description="Helicase ATP-binding" evidence="8">
    <location>
        <begin position="40"/>
        <end position="210"/>
    </location>
</feature>
<reference evidence="11" key="1">
    <citation type="submission" date="2015-08" db="EMBL/GenBank/DDBJ databases">
        <title>Candidatus Bacteriodes Periocalifornicus.</title>
        <authorList>
            <person name="McLean J.S."/>
            <person name="Kelley S."/>
        </authorList>
    </citation>
    <scope>NUCLEOTIDE SEQUENCE [LARGE SCALE GENOMIC DNA]</scope>
    <source>
        <strain evidence="11">12B</strain>
    </source>
</reference>
<dbReference type="EMBL" id="LIIK01000033">
    <property type="protein sequence ID" value="KQM08525.1"/>
    <property type="molecule type" value="Genomic_DNA"/>
</dbReference>
<keyword evidence="4 7" id="KW-0347">Helicase</keyword>
<dbReference type="CDD" id="cd18787">
    <property type="entry name" value="SF2_C_DEAD"/>
    <property type="match status" value="1"/>
</dbReference>
<sequence length="529" mass="59453">MSEQTEDLKFADLGLSAESLEAISAKGFETPSPIQRLAIPVLLQEDCDIIGQAQTGTGKTAAFGLPILEKIDSTADHPLALILAPTRELAVQVTDEIGSLRGHRNIQLLTVYGGQSISEQQRRLRRGVHIVVGTPGRIIDLIKRGDLHLEGVQWVVLDEADEMLNMGFIDDVEEILSHVTGPHRMMLFSATMPDRIVKLSRRYMHEPKVLQVDKEQKPTHLADQIYFDVRGGDKFDALTRIVDIEPEFYGLVFCRTRSDVDDLTMKLVERGYSAEGLHGEISQAQREKTLSKFRRRLVNILVATDVAARGIDIADLSHVINYSLPQDPESYVHRVGRTGRAGKRGTAITFVVPSEKRRFQFFQKAIKFKIRKETLPSSQDIVEVKRELLLEKLNGIIESGLYQDYLDMAKGILATQQPDVALAALFQMAYKSDLDVNSYPEVRSFSVDRVGSSRLFIALGRRDGFTPRKLIDYICEKGTIRGRDIDDVAVLDEFSFITVPYQEATRLLDVFRSETVDGKPLVTKAKERN</sequence>
<dbReference type="SMART" id="SM00487">
    <property type="entry name" value="DEXDc"/>
    <property type="match status" value="1"/>
</dbReference>
<dbReference type="InterPro" id="IPR005580">
    <property type="entry name" value="DbpA/CsdA_RNA-bd_dom"/>
</dbReference>
<evidence type="ECO:0000259" key="10">
    <source>
        <dbReference type="PROSITE" id="PS51195"/>
    </source>
</evidence>
<dbReference type="Gene3D" id="3.30.70.330">
    <property type="match status" value="1"/>
</dbReference>
<dbReference type="SUPFAM" id="SSF52540">
    <property type="entry name" value="P-loop containing nucleoside triphosphate hydrolases"/>
    <property type="match status" value="1"/>
</dbReference>
<dbReference type="Gene3D" id="3.40.50.300">
    <property type="entry name" value="P-loop containing nucleotide triphosphate hydrolases"/>
    <property type="match status" value="2"/>
</dbReference>
<gene>
    <name evidence="11" type="ORF">AL399_06790</name>
</gene>
<keyword evidence="12" id="KW-1185">Reference proteome</keyword>
<evidence type="ECO:0000313" key="11">
    <source>
        <dbReference type="EMBL" id="KQM08525.1"/>
    </source>
</evidence>
<evidence type="ECO:0000256" key="4">
    <source>
        <dbReference type="ARBA" id="ARBA00022806"/>
    </source>
</evidence>
<proteinExistence type="inferred from homology"/>
<dbReference type="PROSITE" id="PS00039">
    <property type="entry name" value="DEAD_ATP_HELICASE"/>
    <property type="match status" value="1"/>
</dbReference>
<comment type="caution">
    <text evidence="11">The sequence shown here is derived from an EMBL/GenBank/DDBJ whole genome shotgun (WGS) entry which is preliminary data.</text>
</comment>
<dbReference type="InterPro" id="IPR014001">
    <property type="entry name" value="Helicase_ATP-bd"/>
</dbReference>
<dbReference type="PATRIC" id="fig|1702214.3.peg.669"/>
<dbReference type="PROSITE" id="PS51194">
    <property type="entry name" value="HELICASE_CTER"/>
    <property type="match status" value="1"/>
</dbReference>
<evidence type="ECO:0000256" key="6">
    <source>
        <dbReference type="PROSITE-ProRule" id="PRU00552"/>
    </source>
</evidence>
<dbReference type="STRING" id="1702214.AL399_06790"/>
<dbReference type="EC" id="3.6.4.13" evidence="1"/>
<dbReference type="CDD" id="cd00268">
    <property type="entry name" value="DEADc"/>
    <property type="match status" value="1"/>
</dbReference>
<dbReference type="InterPro" id="IPR001650">
    <property type="entry name" value="Helicase_C-like"/>
</dbReference>
<dbReference type="InterPro" id="IPR000629">
    <property type="entry name" value="RNA-helicase_DEAD-box_CS"/>
</dbReference>
<dbReference type="Proteomes" id="UP000054172">
    <property type="component" value="Unassembled WGS sequence"/>
</dbReference>
<dbReference type="GO" id="GO:0003723">
    <property type="term" value="F:RNA binding"/>
    <property type="evidence" value="ECO:0007669"/>
    <property type="project" value="TreeGrafter"/>
</dbReference>
<dbReference type="Pfam" id="PF00270">
    <property type="entry name" value="DEAD"/>
    <property type="match status" value="1"/>
</dbReference>
<accession>A0A0Q4B6J0</accession>
<organism evidence="11 12">
    <name type="scientific">Candidatus [Bacteroides] periocalifornicus</name>
    <dbReference type="NCBI Taxonomy" id="1702214"/>
    <lineage>
        <taxon>Bacteria</taxon>
        <taxon>Pseudomonadati</taxon>
        <taxon>Bacteroidota</taxon>
    </lineage>
</organism>
<evidence type="ECO:0000259" key="8">
    <source>
        <dbReference type="PROSITE" id="PS51192"/>
    </source>
</evidence>
<evidence type="ECO:0000256" key="3">
    <source>
        <dbReference type="ARBA" id="ARBA00022801"/>
    </source>
</evidence>
<dbReference type="AlphaFoldDB" id="A0A0Q4B6J0"/>
<keyword evidence="2 7" id="KW-0547">Nucleotide-binding</keyword>
<dbReference type="PANTHER" id="PTHR47963:SF8">
    <property type="entry name" value="ATP-DEPENDENT RNA HELICASE DEAD"/>
    <property type="match status" value="1"/>
</dbReference>
<feature type="short sequence motif" description="Q motif" evidence="6">
    <location>
        <begin position="8"/>
        <end position="36"/>
    </location>
</feature>
<dbReference type="PROSITE" id="PS51192">
    <property type="entry name" value="HELICASE_ATP_BIND_1"/>
    <property type="match status" value="1"/>
</dbReference>
<dbReference type="InterPro" id="IPR044742">
    <property type="entry name" value="DEAD/DEAH_RhlB"/>
</dbReference>
<evidence type="ECO:0000256" key="5">
    <source>
        <dbReference type="ARBA" id="ARBA00022840"/>
    </source>
</evidence>
<name>A0A0Q4B6J0_9BACT</name>
<feature type="domain" description="DEAD-box RNA helicase Q" evidence="10">
    <location>
        <begin position="8"/>
        <end position="36"/>
    </location>
</feature>
<dbReference type="PROSITE" id="PS51195">
    <property type="entry name" value="Q_MOTIF"/>
    <property type="match status" value="1"/>
</dbReference>
<dbReference type="GO" id="GO:0003724">
    <property type="term" value="F:RNA helicase activity"/>
    <property type="evidence" value="ECO:0007669"/>
    <property type="project" value="UniProtKB-EC"/>
</dbReference>
<evidence type="ECO:0000256" key="1">
    <source>
        <dbReference type="ARBA" id="ARBA00012552"/>
    </source>
</evidence>
<keyword evidence="3 7" id="KW-0378">Hydrolase</keyword>
<protein>
    <recommendedName>
        <fullName evidence="1">RNA helicase</fullName>
        <ecNumber evidence="1">3.6.4.13</ecNumber>
    </recommendedName>
</protein>
<dbReference type="InterPro" id="IPR011545">
    <property type="entry name" value="DEAD/DEAH_box_helicase_dom"/>
</dbReference>
<dbReference type="SMART" id="SM00490">
    <property type="entry name" value="HELICc"/>
    <property type="match status" value="1"/>
</dbReference>
<dbReference type="Pfam" id="PF00271">
    <property type="entry name" value="Helicase_C"/>
    <property type="match status" value="1"/>
</dbReference>
<keyword evidence="5 7" id="KW-0067">ATP-binding</keyword>
<comment type="similarity">
    <text evidence="7">Belongs to the DEAD box helicase family.</text>
</comment>
<evidence type="ECO:0000313" key="12">
    <source>
        <dbReference type="Proteomes" id="UP000054172"/>
    </source>
</evidence>
<feature type="domain" description="Helicase C-terminal" evidence="9">
    <location>
        <begin position="237"/>
        <end position="383"/>
    </location>
</feature>
<dbReference type="GO" id="GO:0005524">
    <property type="term" value="F:ATP binding"/>
    <property type="evidence" value="ECO:0007669"/>
    <property type="project" value="UniProtKB-KW"/>
</dbReference>
<dbReference type="PANTHER" id="PTHR47963">
    <property type="entry name" value="DEAD-BOX ATP-DEPENDENT RNA HELICASE 47, MITOCHONDRIAL"/>
    <property type="match status" value="1"/>
</dbReference>
<evidence type="ECO:0000259" key="9">
    <source>
        <dbReference type="PROSITE" id="PS51194"/>
    </source>
</evidence>
<evidence type="ECO:0000256" key="7">
    <source>
        <dbReference type="RuleBase" id="RU000492"/>
    </source>
</evidence>
<evidence type="ECO:0000256" key="2">
    <source>
        <dbReference type="ARBA" id="ARBA00022741"/>
    </source>
</evidence>
<dbReference type="InterPro" id="IPR014014">
    <property type="entry name" value="RNA_helicase_DEAD_Q_motif"/>
</dbReference>